<organism evidence="2 3">
    <name type="scientific">Streptomyces peucetius</name>
    <dbReference type="NCBI Taxonomy" id="1950"/>
    <lineage>
        <taxon>Bacteria</taxon>
        <taxon>Bacillati</taxon>
        <taxon>Actinomycetota</taxon>
        <taxon>Actinomycetes</taxon>
        <taxon>Kitasatosporales</taxon>
        <taxon>Streptomycetaceae</taxon>
        <taxon>Streptomyces</taxon>
    </lineage>
</organism>
<dbReference type="Proteomes" id="UP001163878">
    <property type="component" value="Chromosome"/>
</dbReference>
<proteinExistence type="predicted"/>
<reference evidence="2" key="1">
    <citation type="submission" date="2022-10" db="EMBL/GenBank/DDBJ databases">
        <title>Cytochrome P450 Catalyzes Benzene Ring Formation in the Biosynthesis of Trialkyl-Substituted Aromatic Polyketides.</title>
        <authorList>
            <person name="Zhao E."/>
            <person name="Ge H."/>
        </authorList>
    </citation>
    <scope>NUCLEOTIDE SEQUENCE</scope>
    <source>
        <strain evidence="2">NA0869</strain>
    </source>
</reference>
<keyword evidence="3" id="KW-1185">Reference proteome</keyword>
<accession>A0ABY6I9S2</accession>
<evidence type="ECO:0000313" key="2">
    <source>
        <dbReference type="EMBL" id="UYQ63753.1"/>
    </source>
</evidence>
<protein>
    <recommendedName>
        <fullName evidence="4">AAA family ATPase</fullName>
    </recommendedName>
</protein>
<gene>
    <name evidence="2" type="ORF">OGH68_21350</name>
</gene>
<feature type="compositionally biased region" description="Low complexity" evidence="1">
    <location>
        <begin position="1"/>
        <end position="17"/>
    </location>
</feature>
<feature type="region of interest" description="Disordered" evidence="1">
    <location>
        <begin position="705"/>
        <end position="729"/>
    </location>
</feature>
<evidence type="ECO:0000313" key="3">
    <source>
        <dbReference type="Proteomes" id="UP001163878"/>
    </source>
</evidence>
<name>A0ABY6I9S2_STRPE</name>
<evidence type="ECO:0000256" key="1">
    <source>
        <dbReference type="SAM" id="MobiDB-lite"/>
    </source>
</evidence>
<dbReference type="InterPro" id="IPR016024">
    <property type="entry name" value="ARM-type_fold"/>
</dbReference>
<sequence>MAEEPQGAAPGPAAEPAPDGHVAPDPRQGLREGMSALRGVRGASGERLDVERDAVSGLRVSADQVFGGDSYVFNMAPGTTGLRSYRLTAEELDEVREAFVAPDGFESLVREIQARTVTVLRGRPGTGKEATARAGLHRAGHRTLHLLDPAADLARIEKADLRRGAGYVLAGLTQRAADALTPFELSRLDAELRACDCRLVLTATVGVQFADPRVRQHVVEVPGSSASEQIVAAHMGWRLGVAAAARSRRLLARRDVRELLREELDGGGAGTAADLGRALAEAAGAVTDDRVAAQARERKALQGERAVAHWLQNMEDLPQQCLAIGIAVFGGEAYEIVAGLARDLEERLQVAESPDNPVRARGVKLIGTRTARLDAVHGTLVDSEVATRHGGARGKVVRFRDPGLAVKVLEHIWSEYDEIREALPGWLRDSAAGVLPTVGVRAAVAAGVLARHGFETVRARILQPWAGDKDAELRDAAAIALGVAAKESGHAAAAYNLVVAWSAGTASAQLQATAARAWRVVFEHDGDEQAWAWLHHLAGIEEVPVVEALCRSLTEYMALDGGRYRSDALDLLDQWAVTGMHGTLRRAVGELAFLYAAGDLIDSPEARTGPYDTGGTATEPRLWPALLTATERDGTQRAEIASLWRQTVNSAVSYTVAHEVLTDWAVLVEPDARGRAALAALLQVTATDRRTELIVRHLAASWVSGTEGRGAPRSGHHVLTHLDGRSGTP</sequence>
<dbReference type="RefSeq" id="WP_264246348.1">
    <property type="nucleotide sequence ID" value="NZ_CP107567.1"/>
</dbReference>
<dbReference type="EMBL" id="CP107567">
    <property type="protein sequence ID" value="UYQ63753.1"/>
    <property type="molecule type" value="Genomic_DNA"/>
</dbReference>
<dbReference type="SUPFAM" id="SSF48371">
    <property type="entry name" value="ARM repeat"/>
    <property type="match status" value="1"/>
</dbReference>
<feature type="region of interest" description="Disordered" evidence="1">
    <location>
        <begin position="1"/>
        <end position="29"/>
    </location>
</feature>
<evidence type="ECO:0008006" key="4">
    <source>
        <dbReference type="Google" id="ProtNLM"/>
    </source>
</evidence>
<feature type="compositionally biased region" description="Basic and acidic residues" evidence="1">
    <location>
        <begin position="720"/>
        <end position="729"/>
    </location>
</feature>